<reference evidence="4" key="1">
    <citation type="submission" date="2025-08" db="UniProtKB">
        <authorList>
            <consortium name="RefSeq"/>
        </authorList>
    </citation>
    <scope>IDENTIFICATION</scope>
    <source>
        <strain evidence="4">Airmid</strain>
    </source>
</reference>
<dbReference type="InterPro" id="IPR008936">
    <property type="entry name" value="Rho_GTPase_activation_prot"/>
</dbReference>
<name>A0A6P6YA16_DERPT</name>
<dbReference type="SUPFAM" id="SSF48350">
    <property type="entry name" value="GTPase activation domain, GAP"/>
    <property type="match status" value="1"/>
</dbReference>
<dbReference type="InterPro" id="IPR036390">
    <property type="entry name" value="WH_DNA-bd_sf"/>
</dbReference>
<dbReference type="Pfam" id="PF00610">
    <property type="entry name" value="DEP"/>
    <property type="match status" value="1"/>
</dbReference>
<dbReference type="InterPro" id="IPR000591">
    <property type="entry name" value="DEP_dom"/>
</dbReference>
<keyword evidence="3" id="KW-1185">Reference proteome</keyword>
<feature type="region of interest" description="Disordered" evidence="1">
    <location>
        <begin position="399"/>
        <end position="420"/>
    </location>
</feature>
<organism evidence="3 4">
    <name type="scientific">Dermatophagoides pteronyssinus</name>
    <name type="common">European house dust mite</name>
    <dbReference type="NCBI Taxonomy" id="6956"/>
    <lineage>
        <taxon>Eukaryota</taxon>
        <taxon>Metazoa</taxon>
        <taxon>Ecdysozoa</taxon>
        <taxon>Arthropoda</taxon>
        <taxon>Chelicerata</taxon>
        <taxon>Arachnida</taxon>
        <taxon>Acari</taxon>
        <taxon>Acariformes</taxon>
        <taxon>Sarcoptiformes</taxon>
        <taxon>Astigmata</taxon>
        <taxon>Psoroptidia</taxon>
        <taxon>Analgoidea</taxon>
        <taxon>Pyroglyphidae</taxon>
        <taxon>Dermatophagoidinae</taxon>
        <taxon>Dermatophagoides</taxon>
    </lineage>
</organism>
<dbReference type="KEGG" id="dpte:113795770"/>
<feature type="domain" description="DEP" evidence="2">
    <location>
        <begin position="38"/>
        <end position="127"/>
    </location>
</feature>
<dbReference type="Proteomes" id="UP000515146">
    <property type="component" value="Unplaced"/>
</dbReference>
<evidence type="ECO:0000256" key="1">
    <source>
        <dbReference type="SAM" id="MobiDB-lite"/>
    </source>
</evidence>
<sequence length="705" mass="83159">MTTTTLRFQDSINSTMSSSSSNDQFKATKMWNDVLQAFYLGIELKKHRRQMKLYQDCFTATDAITWLKQYLNNQQQQQQRFNDNKITRLQALNLLRKYLEASIIEPVNNRNDEIIIKDNNDLYRFTKNLENFSFLTSKNNDDTVISNDNDGGGKENVDSKFELDIREKINIYKQIMWSELNRLWPSSSSIQSIDDHLKLANIDGQIIMNNVCRLNQNGIVQLTDKNDDLPPWIMSAMKCLANWPKATGSANCLPKYPGFETDVFQLIRDYFINMEEPIIPSLYYQLFLNVYRLYRSCLKTNVDYQFFIDNNDSTKSKSNTKHIDDDLGLPAICVYETAFSSKEPVTKIVPIDELSDIFPNFLHYFRQQKHQKYSFNHNNMNHSNETNTFRALSTMPRKNRRNKTTTPTLNTTTDNYHESPTENSEYMFDKTFSTNSAHHRFYSLQRQKSDKIRSSNDNHTKNSTDNYYEILQLILLLLPNVNRRYLQLLIRLFARILSNKELCLLTNDSLTLKEHIVTIFTRCIIRSKNERDFDESFTKEFVTFLIDECWKIFEIPSKFLNEIEKSMINVQNEQKEKESNEYCKKISNEEYELQRDQLSDLALNDLLQNIMNDNTISERDKLKWIKQFKMYHPDVYDVYLTNHNGTVNEQQNECKQKIETKKRNRIRSLSSSSSTTTQANNIHSIDTLKHDINSVFKRFFSLKIV</sequence>
<dbReference type="OMA" id="DKLKWIK"/>
<proteinExistence type="predicted"/>
<dbReference type="GO" id="GO:0035556">
    <property type="term" value="P:intracellular signal transduction"/>
    <property type="evidence" value="ECO:0007669"/>
    <property type="project" value="InterPro"/>
</dbReference>
<dbReference type="Gene3D" id="1.10.555.10">
    <property type="entry name" value="Rho GTPase activation protein"/>
    <property type="match status" value="1"/>
</dbReference>
<dbReference type="RefSeq" id="XP_027201796.1">
    <property type="nucleotide sequence ID" value="XM_027345995.1"/>
</dbReference>
<dbReference type="InterPro" id="IPR036388">
    <property type="entry name" value="WH-like_DNA-bd_sf"/>
</dbReference>
<dbReference type="AlphaFoldDB" id="A0A6P6YA16"/>
<dbReference type="PANTHER" id="PTHR16206:SF4">
    <property type="entry name" value="PROTEIN LET-99"/>
    <property type="match status" value="1"/>
</dbReference>
<dbReference type="PROSITE" id="PS50186">
    <property type="entry name" value="DEP"/>
    <property type="match status" value="1"/>
</dbReference>
<dbReference type="SMART" id="SM00049">
    <property type="entry name" value="DEP"/>
    <property type="match status" value="1"/>
</dbReference>
<dbReference type="PANTHER" id="PTHR16206">
    <property type="entry name" value="DEP DOMAIN-CONTAINING"/>
    <property type="match status" value="1"/>
</dbReference>
<dbReference type="OrthoDB" id="524326at2759"/>
<evidence type="ECO:0000313" key="3">
    <source>
        <dbReference type="Proteomes" id="UP000515146"/>
    </source>
</evidence>
<dbReference type="SUPFAM" id="SSF46785">
    <property type="entry name" value="Winged helix' DNA-binding domain"/>
    <property type="match status" value="1"/>
</dbReference>
<dbReference type="Gene3D" id="1.10.10.10">
    <property type="entry name" value="Winged helix-like DNA-binding domain superfamily/Winged helix DNA-binding domain"/>
    <property type="match status" value="1"/>
</dbReference>
<dbReference type="InParanoid" id="A0A6P6YA16"/>
<evidence type="ECO:0000259" key="2">
    <source>
        <dbReference type="PROSITE" id="PS50186"/>
    </source>
</evidence>
<protein>
    <submittedName>
        <fullName evidence="4">DEP domain-containing protein 1A-like</fullName>
    </submittedName>
</protein>
<evidence type="ECO:0000313" key="4">
    <source>
        <dbReference type="RefSeq" id="XP_027201796.1"/>
    </source>
</evidence>
<accession>A0A6P6YA16</accession>
<feature type="compositionally biased region" description="Low complexity" evidence="1">
    <location>
        <begin position="404"/>
        <end position="413"/>
    </location>
</feature>
<gene>
    <name evidence="4" type="primary">LOC113795770</name>
</gene>